<keyword evidence="5" id="KW-1185">Reference proteome</keyword>
<accession>A0A1E3VLR4</accession>
<name>A0A1E3VLR4_9HYPH</name>
<sequence>MARDTILFDINETVLDLAPLRPKFERALGDATVASTWFAMLLHASTVCALTGMKTGFAELAGLTLDRLASLHGRTLLSEDRGDILGSFASLAPHDDVRPALEGLRDHGYRTVAFSNSSLDLVTKQISNSGLGANFELVLSVEETGSFKPDARVYEFAAARLDRPIGDLRLIAAHDWDTHGALSAGMQAAYLDRTGAPYNPLYRRPEISAATMVNLADRIIAADAASI</sequence>
<dbReference type="PRINTS" id="PR00413">
    <property type="entry name" value="HADHALOGNASE"/>
</dbReference>
<dbReference type="PANTHER" id="PTHR43316:SF3">
    <property type="entry name" value="HALOACID DEHALOGENASE, TYPE II (AFU_ORTHOLOGUE AFUA_2G07750)-RELATED"/>
    <property type="match status" value="1"/>
</dbReference>
<dbReference type="PANTHER" id="PTHR43316">
    <property type="entry name" value="HYDROLASE, HALOACID DELAHOGENASE-RELATED"/>
    <property type="match status" value="1"/>
</dbReference>
<dbReference type="SFLD" id="SFLDS00003">
    <property type="entry name" value="Haloacid_Dehalogenase"/>
    <property type="match status" value="1"/>
</dbReference>
<dbReference type="SFLD" id="SFLDG01129">
    <property type="entry name" value="C1.5:_HAD__Beta-PGM__Phosphata"/>
    <property type="match status" value="1"/>
</dbReference>
<dbReference type="Gene3D" id="3.40.50.1000">
    <property type="entry name" value="HAD superfamily/HAD-like"/>
    <property type="match status" value="1"/>
</dbReference>
<dbReference type="NCBIfam" id="TIGR01428">
    <property type="entry name" value="HAD_type_II"/>
    <property type="match status" value="1"/>
</dbReference>
<comment type="similarity">
    <text evidence="1 3">Belongs to the HAD-like hydrolase superfamily. S-2-haloalkanoic acid dehalogenase family.</text>
</comment>
<dbReference type="EC" id="3.8.1.2" evidence="3"/>
<dbReference type="Gene3D" id="1.10.150.240">
    <property type="entry name" value="Putative phosphatase, domain 2"/>
    <property type="match status" value="1"/>
</dbReference>
<dbReference type="InterPro" id="IPR023214">
    <property type="entry name" value="HAD_sf"/>
</dbReference>
<keyword evidence="2 3" id="KW-0378">Hydrolase</keyword>
<proteinExistence type="inferred from homology"/>
<dbReference type="RefSeq" id="WP_069444839.1">
    <property type="nucleotide sequence ID" value="NZ_LPWE01000012.1"/>
</dbReference>
<dbReference type="NCBIfam" id="TIGR01493">
    <property type="entry name" value="HAD-SF-IA-v2"/>
    <property type="match status" value="1"/>
</dbReference>
<dbReference type="STRING" id="1774970.AUC70_07410"/>
<dbReference type="InterPro" id="IPR006439">
    <property type="entry name" value="HAD-SF_hydro_IA"/>
</dbReference>
<evidence type="ECO:0000256" key="1">
    <source>
        <dbReference type="ARBA" id="ARBA00008106"/>
    </source>
</evidence>
<dbReference type="InterPro" id="IPR036412">
    <property type="entry name" value="HAD-like_sf"/>
</dbReference>
<dbReference type="EMBL" id="LPWE01000012">
    <property type="protein sequence ID" value="ODR94475.1"/>
    <property type="molecule type" value="Genomic_DNA"/>
</dbReference>
<comment type="catalytic activity">
    <reaction evidence="3">
        <text>an (S)-2-haloacid + H2O = a (2R)-2-hydroxycarboxylate + a halide anion + H(+)</text>
        <dbReference type="Rhea" id="RHEA:11192"/>
        <dbReference type="ChEBI" id="CHEBI:15377"/>
        <dbReference type="ChEBI" id="CHEBI:15378"/>
        <dbReference type="ChEBI" id="CHEBI:16042"/>
        <dbReference type="ChEBI" id="CHEBI:58314"/>
        <dbReference type="ChEBI" id="CHEBI:137405"/>
        <dbReference type="EC" id="3.8.1.2"/>
    </reaction>
</comment>
<dbReference type="Proteomes" id="UP000094172">
    <property type="component" value="Unassembled WGS sequence"/>
</dbReference>
<evidence type="ECO:0000313" key="4">
    <source>
        <dbReference type="EMBL" id="ODR94475.1"/>
    </source>
</evidence>
<dbReference type="InterPro" id="IPR023198">
    <property type="entry name" value="PGP-like_dom2"/>
</dbReference>
<evidence type="ECO:0000313" key="5">
    <source>
        <dbReference type="Proteomes" id="UP000094172"/>
    </source>
</evidence>
<dbReference type="GO" id="GO:0018784">
    <property type="term" value="F:(S)-2-haloacid dehalogenase activity"/>
    <property type="evidence" value="ECO:0007669"/>
    <property type="project" value="UniProtKB-UniRule"/>
</dbReference>
<evidence type="ECO:0000256" key="2">
    <source>
        <dbReference type="ARBA" id="ARBA00022801"/>
    </source>
</evidence>
<comment type="caution">
    <text evidence="4">The sequence shown here is derived from an EMBL/GenBank/DDBJ whole genome shotgun (WGS) entry which is preliminary data.</text>
</comment>
<reference evidence="4 5" key="1">
    <citation type="journal article" date="2016" name="Environ. Microbiol.">
        <title>New Methyloceanibacter diversity from North Sea sediments includes methanotroph containing solely the soluble methane monooxygenase.</title>
        <authorList>
            <person name="Vekeman B."/>
            <person name="Kerckhof F.M."/>
            <person name="Cremers G."/>
            <person name="de Vos P."/>
            <person name="Vandamme P."/>
            <person name="Boon N."/>
            <person name="Op den Camp H.J."/>
            <person name="Heylen K."/>
        </authorList>
    </citation>
    <scope>NUCLEOTIDE SEQUENCE [LARGE SCALE GENOMIC DNA]</scope>
    <source>
        <strain evidence="4 5">R-67176</strain>
    </source>
</reference>
<comment type="function">
    <text evidence="3">Catalyzes the hydrolytic dehalogenation of small (S)-2-haloalkanoic acids to yield the corresponding (R)-2-hydroxyalkanoic acids.</text>
</comment>
<dbReference type="InterPro" id="IPR051540">
    <property type="entry name" value="S-2-haloacid_dehalogenase"/>
</dbReference>
<evidence type="ECO:0000256" key="3">
    <source>
        <dbReference type="RuleBase" id="RU368077"/>
    </source>
</evidence>
<organism evidence="4 5">
    <name type="scientific">Methyloceanibacter stevinii</name>
    <dbReference type="NCBI Taxonomy" id="1774970"/>
    <lineage>
        <taxon>Bacteria</taxon>
        <taxon>Pseudomonadati</taxon>
        <taxon>Pseudomonadota</taxon>
        <taxon>Alphaproteobacteria</taxon>
        <taxon>Hyphomicrobiales</taxon>
        <taxon>Hyphomicrobiaceae</taxon>
        <taxon>Methyloceanibacter</taxon>
    </lineage>
</organism>
<dbReference type="AlphaFoldDB" id="A0A1E3VLR4"/>
<gene>
    <name evidence="4" type="ORF">AUC70_07410</name>
</gene>
<dbReference type="Pfam" id="PF00702">
    <property type="entry name" value="Hydrolase"/>
    <property type="match status" value="1"/>
</dbReference>
<dbReference type="SUPFAM" id="SSF56784">
    <property type="entry name" value="HAD-like"/>
    <property type="match status" value="1"/>
</dbReference>
<dbReference type="InterPro" id="IPR006328">
    <property type="entry name" value="2-HAD"/>
</dbReference>
<protein>
    <recommendedName>
        <fullName evidence="3">(S)-2-haloacid dehalogenase</fullName>
        <ecNumber evidence="3">3.8.1.2</ecNumber>
    </recommendedName>
    <alternativeName>
        <fullName evidence="3">2-haloalkanoic acid dehalogenase</fullName>
    </alternativeName>
    <alternativeName>
        <fullName evidence="3">Halocarboxylic acid halidohydrolase</fullName>
    </alternativeName>
    <alternativeName>
        <fullName evidence="3">L-2-haloacid dehalogenase</fullName>
    </alternativeName>
</protein>